<comment type="subcellular location">
    <subcellularLocation>
        <location evidence="1">Fimbrium</location>
    </subcellularLocation>
</comment>
<evidence type="ECO:0000256" key="2">
    <source>
        <dbReference type="ARBA" id="ARBA00008387"/>
    </source>
</evidence>
<keyword evidence="10" id="KW-1185">Reference proteome</keyword>
<dbReference type="EMBL" id="RCZO01000002">
    <property type="protein sequence ID" value="TPG10689.1"/>
    <property type="molecule type" value="Genomic_DNA"/>
</dbReference>
<sequence>MLSLHFLAKRIPSAVMGGLLTLTGGLSAPVPVQTSLSVMALVAAGSTFASAPASAATVATSGIVELSPTPPNVTQAVSPNIVVTFDNSGSMASNYMGDNRPFDGGSWSGPWRCAGLIDPRVTSASDILSRAMNGVYYNPNVVYTPPVKADGTRFPQAGTESTGTFDMSKVPLDSIGINRPYLPVPIDTTSSYRNNPNGSQDPTGLTNLTGTVKITYPSTKTLYATFGTSCPSNADSGSCNTHSSGTTGSGNPKTNVYYVKSFDGSTGSGISTVYYGANLQTRNSSSSSYTTVTGDKTSATSQYITWTVTVTNTSGTPTLSNDNRWKCGYGSSPMDGLTAGPDGAVYPNGGPYYYRYKSTAPTITVDAYGNPDAAGLGNLYTTGNWEAVSVPNTTVTINGQSVNQWQNFANWYAYYRTRNLMTRTALSRVFGSLGAATDTGGFGNSIRVAWQVLKNDNYLLPSNAIITSLLDANGCDATATNPLTTQQQTGTVTTPPPCYRSAFFNWIFQVYGSNDTPNRAATIRAGEFFKRGNGNTGGANSGDLHDPYWDPPKVSGADGLELVCRQNYHMLVTDGYWNESSNYTVSGLQPASTAITQLPDGTPYSVTAAESRVFWDVQGASEYTPSLADIAFNYWATNLRPDLYPSKGIVPPYMPDTTTGVITSATSPTLEQYFNPKNDPANWPHLVQYMVTLGVPGKLTYSADADCVDATNDLCKLRMGQANSTGKTGWTAPLNNDPTGIDDTWHAAINSRGDYFNAANPQNLVDQLTNILTNITARNVPATTSALNTSVLVQGALGFSAGYSSGDWSGVFKALTANADGSVSLTPAWDAAADLTDRTITDPTLLTGVKSRQILTATEKADGSFNAGIAFRTCTDLDNLTASTGSAYLSAQTLLSGSLTCAGGTDNGQARLDYLRGVRGLEGSTYRSRTNLLGAIINSQAVFVSAPSSGYRNTWPTGSPEALAMAGDSTTCATTTPTTCHSYESFVKDNLDRLPVVYVGANDGMLHAFNAKEVMNTATPPQAVPDANAGREVFAYVPRTVYPNLANLTAKSNFKFAPTVDATPVTRDVFFGGAWHTILVGGLRLGGRGVYALDITDPSQVTEANASSKVLWEFSSDTKPSTEGNPANLGYTYGQPNIGRLKNGKWVVLVPGGYFPDCSKSDKPVNCTTLAAASNGYSSLFILDAETGAMIKELKTLTTITGVTSGGLSSVVLGDYNNDQVDDVAFAGDLNGNLWRFDLTDADPANWQSHVTLAYQPVTQGAQPITVMPRLFPDPATNRFIVVFGTGKYIGAADNTSNSASTQSIYGIRDKLDSSSGTPITAVHADLQQQTLYQATSANGVNTVRGLTDNALAVTQNGWYIDLNLTSSPGERVVVTAGALFDTNRAIVTTLIPGSQDPCTATIAGALMVLNAATGGSGGGLSGPPAPTTWGTAVTGVSVVGGLVNNPPTGGSVPVATVIGGGKLLIPGLQLQGGGNLNIDDAIWRRRAWRELNNDQ</sequence>
<dbReference type="InterPro" id="IPR011047">
    <property type="entry name" value="Quinoprotein_ADH-like_sf"/>
</dbReference>
<evidence type="ECO:0000313" key="10">
    <source>
        <dbReference type="Proteomes" id="UP000319486"/>
    </source>
</evidence>
<feature type="domain" description="PilY1 beta-propeller" evidence="8">
    <location>
        <begin position="980"/>
        <end position="1336"/>
    </location>
</feature>
<dbReference type="OrthoDB" id="7156875at2"/>
<keyword evidence="5" id="KW-0106">Calcium</keyword>
<evidence type="ECO:0000313" key="9">
    <source>
        <dbReference type="EMBL" id="TPG10689.1"/>
    </source>
</evidence>
<organism evidence="9 10">
    <name type="scientific">Rhodanobacter glycinis</name>
    <dbReference type="NCBI Taxonomy" id="582702"/>
    <lineage>
        <taxon>Bacteria</taxon>
        <taxon>Pseudomonadati</taxon>
        <taxon>Pseudomonadota</taxon>
        <taxon>Gammaproteobacteria</taxon>
        <taxon>Lysobacterales</taxon>
        <taxon>Rhodanobacteraceae</taxon>
        <taxon>Rhodanobacter</taxon>
    </lineage>
</organism>
<dbReference type="Pfam" id="PF05567">
    <property type="entry name" value="T4P_PilY1"/>
    <property type="match status" value="1"/>
</dbReference>
<dbReference type="GO" id="GO:0009289">
    <property type="term" value="C:pilus"/>
    <property type="evidence" value="ECO:0007669"/>
    <property type="project" value="UniProtKB-SubCell"/>
</dbReference>
<evidence type="ECO:0000256" key="6">
    <source>
        <dbReference type="ARBA" id="ARBA00023263"/>
    </source>
</evidence>
<evidence type="ECO:0000256" key="4">
    <source>
        <dbReference type="ARBA" id="ARBA00022723"/>
    </source>
</evidence>
<proteinExistence type="inferred from homology"/>
<feature type="region of interest" description="Disordered" evidence="7">
    <location>
        <begin position="233"/>
        <end position="253"/>
    </location>
</feature>
<reference evidence="9 10" key="1">
    <citation type="journal article" date="2019" name="Environ. Microbiol.">
        <title>Species interactions and distinct microbial communities in high Arctic permafrost affected cryosols are associated with the CH4 and CO2 gas fluxes.</title>
        <authorList>
            <person name="Altshuler I."/>
            <person name="Hamel J."/>
            <person name="Turney S."/>
            <person name="Magnuson E."/>
            <person name="Levesque R."/>
            <person name="Greer C."/>
            <person name="Whyte L.G."/>
        </authorList>
    </citation>
    <scope>NUCLEOTIDE SEQUENCE [LARGE SCALE GENOMIC DNA]</scope>
    <source>
        <strain evidence="9 10">S13Y</strain>
    </source>
</reference>
<dbReference type="GO" id="GO:0046872">
    <property type="term" value="F:metal ion binding"/>
    <property type="evidence" value="ECO:0007669"/>
    <property type="project" value="UniProtKB-KW"/>
</dbReference>
<evidence type="ECO:0000256" key="3">
    <source>
        <dbReference type="ARBA" id="ARBA00022558"/>
    </source>
</evidence>
<keyword evidence="6" id="KW-0281">Fimbrium</keyword>
<evidence type="ECO:0000259" key="8">
    <source>
        <dbReference type="Pfam" id="PF05567"/>
    </source>
</evidence>
<comment type="caution">
    <text evidence="9">The sequence shown here is derived from an EMBL/GenBank/DDBJ whole genome shotgun (WGS) entry which is preliminary data.</text>
</comment>
<accession>A0A502CF89</accession>
<comment type="similarity">
    <text evidence="2">Belongs to the PilY1 family.</text>
</comment>
<dbReference type="RefSeq" id="WP_140650201.1">
    <property type="nucleotide sequence ID" value="NZ_RCZB01000001.1"/>
</dbReference>
<name>A0A502CF89_9GAMM</name>
<gene>
    <name evidence="9" type="ORF">EAH88_06310</name>
</gene>
<dbReference type="Proteomes" id="UP000319486">
    <property type="component" value="Unassembled WGS sequence"/>
</dbReference>
<keyword evidence="4" id="KW-0479">Metal-binding</keyword>
<protein>
    <recommendedName>
        <fullName evidence="8">PilY1 beta-propeller domain-containing protein</fullName>
    </recommendedName>
</protein>
<evidence type="ECO:0000256" key="7">
    <source>
        <dbReference type="SAM" id="MobiDB-lite"/>
    </source>
</evidence>
<dbReference type="SUPFAM" id="SSF50998">
    <property type="entry name" value="Quinoprotein alcohol dehydrogenase-like"/>
    <property type="match status" value="1"/>
</dbReference>
<dbReference type="InterPro" id="IPR008707">
    <property type="entry name" value="B-propeller_PilY1"/>
</dbReference>
<keyword evidence="3" id="KW-1029">Fimbrium biogenesis</keyword>
<evidence type="ECO:0000256" key="5">
    <source>
        <dbReference type="ARBA" id="ARBA00022837"/>
    </source>
</evidence>
<evidence type="ECO:0000256" key="1">
    <source>
        <dbReference type="ARBA" id="ARBA00004561"/>
    </source>
</evidence>